<dbReference type="SUPFAM" id="SSF55781">
    <property type="entry name" value="GAF domain-like"/>
    <property type="match status" value="2"/>
</dbReference>
<dbReference type="Pfam" id="PF13185">
    <property type="entry name" value="GAF_2"/>
    <property type="match status" value="2"/>
</dbReference>
<dbReference type="SUPFAM" id="SSF52172">
    <property type="entry name" value="CheY-like"/>
    <property type="match status" value="2"/>
</dbReference>
<dbReference type="Proteomes" id="UP001059380">
    <property type="component" value="Chromosome"/>
</dbReference>
<dbReference type="Gene3D" id="3.40.50.2300">
    <property type="match status" value="2"/>
</dbReference>
<dbReference type="InterPro" id="IPR011123">
    <property type="entry name" value="Y_Y_Y"/>
</dbReference>
<keyword evidence="7" id="KW-0547">Nucleotide-binding</keyword>
<evidence type="ECO:0000259" key="17">
    <source>
        <dbReference type="PROSITE" id="PS50109"/>
    </source>
</evidence>
<comment type="caution">
    <text evidence="15">Lacks conserved residue(s) required for the propagation of feature annotation.</text>
</comment>
<dbReference type="SUPFAM" id="SSF47384">
    <property type="entry name" value="Homodimeric domain of signal transducing histidine kinase"/>
    <property type="match status" value="1"/>
</dbReference>
<dbReference type="SMART" id="SM00448">
    <property type="entry name" value="REC"/>
    <property type="match status" value="1"/>
</dbReference>
<dbReference type="Gene3D" id="1.10.287.130">
    <property type="match status" value="1"/>
</dbReference>
<dbReference type="PANTHER" id="PTHR43547:SF2">
    <property type="entry name" value="HYBRID SIGNAL TRANSDUCTION HISTIDINE KINASE C"/>
    <property type="match status" value="1"/>
</dbReference>
<keyword evidence="20" id="KW-1185">Reference proteome</keyword>
<dbReference type="InterPro" id="IPR011047">
    <property type="entry name" value="Quinoprotein_ADH-like_sf"/>
</dbReference>
<dbReference type="InterPro" id="IPR013783">
    <property type="entry name" value="Ig-like_fold"/>
</dbReference>
<dbReference type="InterPro" id="IPR003594">
    <property type="entry name" value="HATPase_dom"/>
</dbReference>
<dbReference type="InterPro" id="IPR003661">
    <property type="entry name" value="HisK_dim/P_dom"/>
</dbReference>
<evidence type="ECO:0000313" key="20">
    <source>
        <dbReference type="Proteomes" id="UP001059380"/>
    </source>
</evidence>
<keyword evidence="14" id="KW-0804">Transcription</keyword>
<gene>
    <name evidence="19" type="ORF">MOP44_01060</name>
</gene>
<accession>A0A9J7BP68</accession>
<dbReference type="PRINTS" id="PR00344">
    <property type="entry name" value="BCTRLSENSOR"/>
</dbReference>
<evidence type="ECO:0000256" key="8">
    <source>
        <dbReference type="ARBA" id="ARBA00022777"/>
    </source>
</evidence>
<dbReference type="Gene3D" id="2.130.10.10">
    <property type="entry name" value="YVTN repeat-like/Quinoprotein amine dehydrogenase"/>
    <property type="match status" value="2"/>
</dbReference>
<dbReference type="PANTHER" id="PTHR43547">
    <property type="entry name" value="TWO-COMPONENT HISTIDINE KINASE"/>
    <property type="match status" value="1"/>
</dbReference>
<evidence type="ECO:0000256" key="15">
    <source>
        <dbReference type="PROSITE-ProRule" id="PRU00169"/>
    </source>
</evidence>
<dbReference type="KEGG" id="orp:MOP44_01060"/>
<dbReference type="SUPFAM" id="SSF101898">
    <property type="entry name" value="NHL repeat"/>
    <property type="match status" value="1"/>
</dbReference>
<dbReference type="SMART" id="SM00387">
    <property type="entry name" value="HATPase_c"/>
    <property type="match status" value="1"/>
</dbReference>
<dbReference type="InterPro" id="IPR003018">
    <property type="entry name" value="GAF"/>
</dbReference>
<evidence type="ECO:0000256" key="10">
    <source>
        <dbReference type="ARBA" id="ARBA00023012"/>
    </source>
</evidence>
<dbReference type="InterPro" id="IPR029016">
    <property type="entry name" value="GAF-like_dom_sf"/>
</dbReference>
<evidence type="ECO:0000256" key="1">
    <source>
        <dbReference type="ARBA" id="ARBA00000085"/>
    </source>
</evidence>
<evidence type="ECO:0000256" key="6">
    <source>
        <dbReference type="ARBA" id="ARBA00022679"/>
    </source>
</evidence>
<feature type="modified residue" description="4-aspartylphosphate" evidence="15">
    <location>
        <position position="1530"/>
    </location>
</feature>
<evidence type="ECO:0000256" key="7">
    <source>
        <dbReference type="ARBA" id="ARBA00022741"/>
    </source>
</evidence>
<evidence type="ECO:0000256" key="14">
    <source>
        <dbReference type="ARBA" id="ARBA00023163"/>
    </source>
</evidence>
<dbReference type="CDD" id="cd00082">
    <property type="entry name" value="HisKA"/>
    <property type="match status" value="1"/>
</dbReference>
<dbReference type="SMART" id="SM00388">
    <property type="entry name" value="HisKA"/>
    <property type="match status" value="1"/>
</dbReference>
<evidence type="ECO:0000256" key="11">
    <source>
        <dbReference type="ARBA" id="ARBA00023015"/>
    </source>
</evidence>
<dbReference type="Gene3D" id="3.30.565.10">
    <property type="entry name" value="Histidine kinase-like ATPase, C-terminal domain"/>
    <property type="match status" value="1"/>
</dbReference>
<evidence type="ECO:0000256" key="5">
    <source>
        <dbReference type="ARBA" id="ARBA00022553"/>
    </source>
</evidence>
<comment type="catalytic activity">
    <reaction evidence="1">
        <text>ATP + protein L-histidine = ADP + protein N-phospho-L-histidine.</text>
        <dbReference type="EC" id="2.7.13.3"/>
    </reaction>
</comment>
<dbReference type="InterPro" id="IPR001789">
    <property type="entry name" value="Sig_transdc_resp-reg_receiver"/>
</dbReference>
<sequence>MAVQVFRLSSNVLLGLRKSSFAVTLLGLATLAPALLYADSQAGGAPNIGAGIPVVENYTVKDYNGSGQIWTMAQDKRGVMYFGASDGVVMQFDGVTWRKTLLGSSVVRSLAVDDIGRVWVGANANFGYLAPDSTGTLQYVSLLDQIPQADRAFTDVWQTVVTPQGVFFRSFERLFRWDGKRMQVWRPDGTMQFQALSMVRGHVYTDQKGIGLEEIVGDELRAVPGGDAYRDSIKLFLYPYDDTRIIVSERNGLLSLYDGQKSTPFHTAADDYLKKNRLYVSTQLHDGALCVNTLNGGAVVLNHDGSLRRVIDVAEGILTSDALSSFEDREGALWIGSDNGVSRVQMGGTFSIYVNGFVQDFNLFQGTVYATTVSGNSALARVVLDPQTHRPTVQAIHGATQGWTLVDFKDPAGRAPEQLLVATSEGVARVVGDQMVPVFPNLHSLAEQCYFIGQSHVDPMRLFVGHSDGVQSFHWTNGQWVDEGRLPGVIFEARNMMEDAHGDVWVSGAADKVLRIHMAPTGMRDSHADVLGAAAGLPAGIPDAEAIDGTMYVSVQRSKHMYRWDEAAHKFVVDDRFVLPLDTPVFSPGVQPDGKDRIWSVTNSFEGRRVAAFDRQKDGSWKLDEASYRPLTQLGVFIFYTQPDGGVWITGEKLAHFVPRASGGEGAAFPTVVRQVTMGKQTIFGGTSVDGSNLRLPAGTNALHFSFAALTFSNPKATTYQYMLQGADKDWSEWSKQTDANYSSLGPGRYVLRVRSRAYDGRDGQEGSFAFVIAPPWYRTTAAYIIYAILWLLLSISLWRLVIRHERNKARRKTEALESQARALEATVTERTSEIRAQAAEISAQKESIELLSEIGREITASLDLNVILFKLYERVNQIVDATVFGVGLYQPEKQLIDYTLAIESGKRYAPYSRSTADKNQFAVWCIDHRKPILINDVAAEYSKYISEYSHGARVLEDGSEAQPPASMIYLPLIAQDRVLGVLSVQSFRKNAYTEQHLGLLSNLASYTTIALDNANAYTVIADKERAVRERAAELLTINHITNALSTQLDRDRLVQLVGEQVRELFKAPIVYVALLDRATMMLHFPYAYGEEAAQSRPFGSGLTSQIIRTGEPLLINEEMDRNRARLGIESIGRQSASFLGVPIPSGGEMIGVLSVQTTEQEGRFTEADQRLLSTIASAVGVTFHNARLFEEAQAARAAAEEADSAKSSFLSTVSHELRTPLTSVLGFAKIIRRRLHERLFPMIAESDAKIAQSKRQVLENLDVVVSEGERLTKLIDDVLDLAKIEAGKFTWNMASVSVKEVVERAVAATSSLIEARGLKIETSIDESLPDINGDHDRLIQVVINLISNAVKFTPSGAITCSAHRRDGEIVVSVKDSGIGIAPGDQPKVFEKFKQVGDTLTDKPKGTGLGLPICKEIVEHHGGRIWVESAIGEGSTFSFTLPITDSPQQLDLLPIRRNVDIEAIVRRLRDTVANQQTHSKSILVVDDDPNIRTLLQQELTEAGYAVRLAEDGRKALALIREEIPGLVILDVMMPEMNGFDVAAVLKNDPETMHVPIIILSILEDRERGFRLGVDRYLTKPIDTGSLFQEMDTLLDQGKSRKKVMVVDEDASTVSTLAQVLETRGYQVTESNGPDLVARAVDSKPDIIILNSLLSNNEAVRALRFEKGMENVLFLIYQ</sequence>
<dbReference type="Pfam" id="PF00512">
    <property type="entry name" value="HisKA"/>
    <property type="match status" value="1"/>
</dbReference>
<keyword evidence="16" id="KW-1133">Transmembrane helix</keyword>
<dbReference type="RefSeq" id="WP_260794045.1">
    <property type="nucleotide sequence ID" value="NZ_CP093313.1"/>
</dbReference>
<protein>
    <recommendedName>
        <fullName evidence="3">histidine kinase</fullName>
        <ecNumber evidence="3">2.7.13.3</ecNumber>
    </recommendedName>
</protein>
<evidence type="ECO:0000256" key="3">
    <source>
        <dbReference type="ARBA" id="ARBA00012438"/>
    </source>
</evidence>
<dbReference type="Pfam" id="PF00072">
    <property type="entry name" value="Response_reg"/>
    <property type="match status" value="1"/>
</dbReference>
<keyword evidence="11" id="KW-0805">Transcription regulation</keyword>
<keyword evidence="10" id="KW-0902">Two-component regulatory system</keyword>
<dbReference type="Gene3D" id="2.60.40.10">
    <property type="entry name" value="Immunoglobulins"/>
    <property type="match status" value="1"/>
</dbReference>
<keyword evidence="12" id="KW-0238">DNA-binding</keyword>
<dbReference type="Pfam" id="PF02518">
    <property type="entry name" value="HATPase_c"/>
    <property type="match status" value="1"/>
</dbReference>
<dbReference type="GO" id="GO:0005524">
    <property type="term" value="F:ATP binding"/>
    <property type="evidence" value="ECO:0007669"/>
    <property type="project" value="UniProtKB-KW"/>
</dbReference>
<evidence type="ECO:0000256" key="2">
    <source>
        <dbReference type="ARBA" id="ARBA00004236"/>
    </source>
</evidence>
<keyword evidence="6" id="KW-0808">Transferase</keyword>
<dbReference type="FunFam" id="3.40.50.2300:FF:000001">
    <property type="entry name" value="DNA-binding response regulator PhoB"/>
    <property type="match status" value="1"/>
</dbReference>
<dbReference type="SUPFAM" id="SSF55874">
    <property type="entry name" value="ATPase domain of HSP90 chaperone/DNA topoisomerase II/histidine kinase"/>
    <property type="match status" value="1"/>
</dbReference>
<dbReference type="InterPro" id="IPR011006">
    <property type="entry name" value="CheY-like_superfamily"/>
</dbReference>
<dbReference type="PROSITE" id="PS50110">
    <property type="entry name" value="RESPONSE_REGULATORY"/>
    <property type="match status" value="2"/>
</dbReference>
<dbReference type="GO" id="GO:0000155">
    <property type="term" value="F:phosphorelay sensor kinase activity"/>
    <property type="evidence" value="ECO:0007669"/>
    <property type="project" value="InterPro"/>
</dbReference>
<evidence type="ECO:0000256" key="16">
    <source>
        <dbReference type="SAM" id="Phobius"/>
    </source>
</evidence>
<dbReference type="Gene3D" id="3.30.450.40">
    <property type="match status" value="2"/>
</dbReference>
<dbReference type="InterPro" id="IPR015943">
    <property type="entry name" value="WD40/YVTN_repeat-like_dom_sf"/>
</dbReference>
<dbReference type="CDD" id="cd16922">
    <property type="entry name" value="HATPase_EvgS-ArcB-TorS-like"/>
    <property type="match status" value="1"/>
</dbReference>
<dbReference type="PROSITE" id="PS50109">
    <property type="entry name" value="HIS_KIN"/>
    <property type="match status" value="1"/>
</dbReference>
<keyword evidence="13 16" id="KW-0472">Membrane</keyword>
<evidence type="ECO:0000259" key="18">
    <source>
        <dbReference type="PROSITE" id="PS50110"/>
    </source>
</evidence>
<dbReference type="EC" id="2.7.13.3" evidence="3"/>
<dbReference type="FunFam" id="3.30.565.10:FF:000023">
    <property type="entry name" value="PAS domain-containing sensor histidine kinase"/>
    <property type="match status" value="1"/>
</dbReference>
<dbReference type="InterPro" id="IPR036890">
    <property type="entry name" value="HATPase_C_sf"/>
</dbReference>
<feature type="transmembrane region" description="Helical" evidence="16">
    <location>
        <begin position="784"/>
        <end position="803"/>
    </location>
</feature>
<feature type="domain" description="Histidine kinase" evidence="17">
    <location>
        <begin position="1213"/>
        <end position="1445"/>
    </location>
</feature>
<evidence type="ECO:0000256" key="4">
    <source>
        <dbReference type="ARBA" id="ARBA00022475"/>
    </source>
</evidence>
<proteinExistence type="predicted"/>
<dbReference type="GO" id="GO:0005886">
    <property type="term" value="C:plasma membrane"/>
    <property type="evidence" value="ECO:0007669"/>
    <property type="project" value="UniProtKB-SubCell"/>
</dbReference>
<feature type="domain" description="Response regulatory" evidence="18">
    <location>
        <begin position="1481"/>
        <end position="1594"/>
    </location>
</feature>
<keyword evidence="16" id="KW-0812">Transmembrane</keyword>
<feature type="domain" description="Response regulatory" evidence="18">
    <location>
        <begin position="1602"/>
        <end position="1677"/>
    </location>
</feature>
<reference evidence="19" key="1">
    <citation type="submission" date="2021-04" db="EMBL/GenBank/DDBJ databases">
        <title>Phylogenetic analysis of Acidobacteriaceae.</title>
        <authorList>
            <person name="Qiu L."/>
            <person name="Zhang Q."/>
        </authorList>
    </citation>
    <scope>NUCLEOTIDE SEQUENCE</scope>
    <source>
        <strain evidence="19">DSM 25168</strain>
    </source>
</reference>
<dbReference type="Pfam" id="PF07495">
    <property type="entry name" value="Y_Y_Y"/>
    <property type="match status" value="1"/>
</dbReference>
<evidence type="ECO:0000256" key="9">
    <source>
        <dbReference type="ARBA" id="ARBA00022840"/>
    </source>
</evidence>
<dbReference type="SUPFAM" id="SSF50998">
    <property type="entry name" value="Quinoprotein alcohol dehydrogenase-like"/>
    <property type="match status" value="1"/>
</dbReference>
<dbReference type="InterPro" id="IPR036097">
    <property type="entry name" value="HisK_dim/P_sf"/>
</dbReference>
<dbReference type="InterPro" id="IPR004358">
    <property type="entry name" value="Sig_transdc_His_kin-like_C"/>
</dbReference>
<evidence type="ECO:0000256" key="13">
    <source>
        <dbReference type="ARBA" id="ARBA00023136"/>
    </source>
</evidence>
<keyword evidence="4" id="KW-1003">Cell membrane</keyword>
<dbReference type="SMART" id="SM00065">
    <property type="entry name" value="GAF"/>
    <property type="match status" value="2"/>
</dbReference>
<evidence type="ECO:0000256" key="12">
    <source>
        <dbReference type="ARBA" id="ARBA00023125"/>
    </source>
</evidence>
<keyword evidence="5 15" id="KW-0597">Phosphoprotein</keyword>
<comment type="subcellular location">
    <subcellularLocation>
        <location evidence="2">Cell membrane</location>
    </subcellularLocation>
</comment>
<dbReference type="GO" id="GO:0003677">
    <property type="term" value="F:DNA binding"/>
    <property type="evidence" value="ECO:0007669"/>
    <property type="project" value="UniProtKB-KW"/>
</dbReference>
<keyword evidence="9" id="KW-0067">ATP-binding</keyword>
<keyword evidence="8" id="KW-0418">Kinase</keyword>
<evidence type="ECO:0000313" key="19">
    <source>
        <dbReference type="EMBL" id="UWZ84539.1"/>
    </source>
</evidence>
<organism evidence="19 20">
    <name type="scientific">Occallatibacter riparius</name>
    <dbReference type="NCBI Taxonomy" id="1002689"/>
    <lineage>
        <taxon>Bacteria</taxon>
        <taxon>Pseudomonadati</taxon>
        <taxon>Acidobacteriota</taxon>
        <taxon>Terriglobia</taxon>
        <taxon>Terriglobales</taxon>
        <taxon>Acidobacteriaceae</taxon>
        <taxon>Occallatibacter</taxon>
    </lineage>
</organism>
<dbReference type="EMBL" id="CP093313">
    <property type="protein sequence ID" value="UWZ84539.1"/>
    <property type="molecule type" value="Genomic_DNA"/>
</dbReference>
<name>A0A9J7BP68_9BACT</name>
<dbReference type="InterPro" id="IPR005467">
    <property type="entry name" value="His_kinase_dom"/>
</dbReference>